<organism evidence="2 3">
    <name type="scientific">Anaerobacillus alkaliphilus</name>
    <dbReference type="NCBI Taxonomy" id="1548597"/>
    <lineage>
        <taxon>Bacteria</taxon>
        <taxon>Bacillati</taxon>
        <taxon>Bacillota</taxon>
        <taxon>Bacilli</taxon>
        <taxon>Bacillales</taxon>
        <taxon>Bacillaceae</taxon>
        <taxon>Anaerobacillus</taxon>
    </lineage>
</organism>
<proteinExistence type="predicted"/>
<evidence type="ECO:0000313" key="2">
    <source>
        <dbReference type="EMBL" id="RXJ04347.1"/>
    </source>
</evidence>
<keyword evidence="1" id="KW-0812">Transmembrane</keyword>
<dbReference type="EMBL" id="QOUX01000001">
    <property type="protein sequence ID" value="RXJ04347.1"/>
    <property type="molecule type" value="Genomic_DNA"/>
</dbReference>
<gene>
    <name evidence="2" type="ORF">DS745_02885</name>
</gene>
<name>A0A4Q0VX72_9BACI</name>
<reference evidence="2 3" key="1">
    <citation type="journal article" date="2019" name="Int. J. Syst. Evol. Microbiol.">
        <title>Anaerobacillus alkaliphilus sp. nov., a novel alkaliphilic and moderately halophilic bacterium.</title>
        <authorList>
            <person name="Borsodi A.K."/>
            <person name="Aszalos J.M."/>
            <person name="Bihari P."/>
            <person name="Nagy I."/>
            <person name="Schumann P."/>
            <person name="Sproer C."/>
            <person name="Kovacs A.L."/>
            <person name="Boka K."/>
            <person name="Dobosy P."/>
            <person name="Ovari M."/>
            <person name="Szili-Kovacs T."/>
            <person name="Toth E."/>
        </authorList>
    </citation>
    <scope>NUCLEOTIDE SEQUENCE [LARGE SCALE GENOMIC DNA]</scope>
    <source>
        <strain evidence="2 3">B16-10</strain>
    </source>
</reference>
<comment type="caution">
    <text evidence="2">The sequence shown here is derived from an EMBL/GenBank/DDBJ whole genome shotgun (WGS) entry which is preliminary data.</text>
</comment>
<accession>A0A4Q0VX72</accession>
<keyword evidence="1" id="KW-0472">Membrane</keyword>
<protein>
    <submittedName>
        <fullName evidence="2">Uncharacterized protein</fullName>
    </submittedName>
</protein>
<keyword evidence="3" id="KW-1185">Reference proteome</keyword>
<evidence type="ECO:0000256" key="1">
    <source>
        <dbReference type="SAM" id="Phobius"/>
    </source>
</evidence>
<dbReference type="Proteomes" id="UP000290649">
    <property type="component" value="Unassembled WGS sequence"/>
</dbReference>
<keyword evidence="1" id="KW-1133">Transmembrane helix</keyword>
<dbReference type="RefSeq" id="WP_129076693.1">
    <property type="nucleotide sequence ID" value="NZ_QOUX01000001.1"/>
</dbReference>
<dbReference type="AlphaFoldDB" id="A0A4Q0VX72"/>
<evidence type="ECO:0000313" key="3">
    <source>
        <dbReference type="Proteomes" id="UP000290649"/>
    </source>
</evidence>
<sequence length="240" mass="27673">MEKELREASHSYHHKVDMKKFKNNVYSQLHEPKAKRSFRSSPKWQVAVAIMALAIAIPMTLNFGSASSVWNGINLKYVTTMDYSNSQTVFDGLEGMSYYDFLTTRNTVYSLEEARELANFEIMPLEAPLTWEKMHSFAIFINEGLHYFEFFESAGGEQVIASQNHHWLTDVVNGNEVIDGIPIPRNSEKLELNEDLATVMTIGDSYRLNAYQYRDEAIISFDIQATNRESLDLFYKQVLR</sequence>
<feature type="transmembrane region" description="Helical" evidence="1">
    <location>
        <begin position="44"/>
        <end position="64"/>
    </location>
</feature>